<dbReference type="GO" id="GO:0004930">
    <property type="term" value="F:G protein-coupled receptor activity"/>
    <property type="evidence" value="ECO:0007669"/>
    <property type="project" value="UniProtKB-KW"/>
</dbReference>
<dbReference type="AlphaFoldDB" id="A0AAU9VXY0"/>
<keyword evidence="2" id="KW-1003">Cell membrane</keyword>
<proteinExistence type="predicted"/>
<feature type="transmembrane region" description="Helical" evidence="9">
    <location>
        <begin position="344"/>
        <end position="369"/>
    </location>
</feature>
<feature type="domain" description="G-protein coupled receptors family 1 profile" evidence="10">
    <location>
        <begin position="361"/>
        <end position="485"/>
    </location>
</feature>
<evidence type="ECO:0000256" key="5">
    <source>
        <dbReference type="ARBA" id="ARBA00023040"/>
    </source>
</evidence>
<protein>
    <recommendedName>
        <fullName evidence="10">G-protein coupled receptors family 1 profile domain-containing protein</fullName>
    </recommendedName>
</protein>
<evidence type="ECO:0000256" key="3">
    <source>
        <dbReference type="ARBA" id="ARBA00022692"/>
    </source>
</evidence>
<dbReference type="PRINTS" id="PR00237">
    <property type="entry name" value="GPCRRHODOPSN"/>
</dbReference>
<evidence type="ECO:0000256" key="1">
    <source>
        <dbReference type="ARBA" id="ARBA00004651"/>
    </source>
</evidence>
<feature type="transmembrane region" description="Helical" evidence="9">
    <location>
        <begin position="233"/>
        <end position="256"/>
    </location>
</feature>
<feature type="transmembrane region" description="Helical" evidence="9">
    <location>
        <begin position="268"/>
        <end position="290"/>
    </location>
</feature>
<evidence type="ECO:0000256" key="7">
    <source>
        <dbReference type="ARBA" id="ARBA00023170"/>
    </source>
</evidence>
<dbReference type="PANTHER" id="PTHR24249:SF372">
    <property type="entry name" value="G-PROTEIN COUPLED RECEPTORS FAMILY 1 PROFILE DOMAIN-CONTAINING PROTEIN"/>
    <property type="match status" value="1"/>
</dbReference>
<accession>A0AAU9VXY0</accession>
<dbReference type="Proteomes" id="UP001159428">
    <property type="component" value="Unassembled WGS sequence"/>
</dbReference>
<name>A0AAU9VXY0_9CNID</name>
<feature type="transmembrane region" description="Helical" evidence="9">
    <location>
        <begin position="465"/>
        <end position="484"/>
    </location>
</feature>
<feature type="transmembrane region" description="Helical" evidence="9">
    <location>
        <begin position="155"/>
        <end position="175"/>
    </location>
</feature>
<evidence type="ECO:0000256" key="2">
    <source>
        <dbReference type="ARBA" id="ARBA00022475"/>
    </source>
</evidence>
<dbReference type="Gene3D" id="1.20.1070.10">
    <property type="entry name" value="Rhodopsin 7-helix transmembrane proteins"/>
    <property type="match status" value="2"/>
</dbReference>
<organism evidence="11 12">
    <name type="scientific">Pocillopora meandrina</name>
    <dbReference type="NCBI Taxonomy" id="46732"/>
    <lineage>
        <taxon>Eukaryota</taxon>
        <taxon>Metazoa</taxon>
        <taxon>Cnidaria</taxon>
        <taxon>Anthozoa</taxon>
        <taxon>Hexacorallia</taxon>
        <taxon>Scleractinia</taxon>
        <taxon>Astrocoeniina</taxon>
        <taxon>Pocilloporidae</taxon>
        <taxon>Pocillopora</taxon>
    </lineage>
</organism>
<feature type="transmembrane region" description="Helical" evidence="9">
    <location>
        <begin position="72"/>
        <end position="93"/>
    </location>
</feature>
<keyword evidence="5" id="KW-0297">G-protein coupled receptor</keyword>
<evidence type="ECO:0000256" key="9">
    <source>
        <dbReference type="SAM" id="Phobius"/>
    </source>
</evidence>
<dbReference type="GO" id="GO:0005886">
    <property type="term" value="C:plasma membrane"/>
    <property type="evidence" value="ECO:0007669"/>
    <property type="project" value="UniProtKB-SubCell"/>
</dbReference>
<reference evidence="11 12" key="1">
    <citation type="submission" date="2022-05" db="EMBL/GenBank/DDBJ databases">
        <authorList>
            <consortium name="Genoscope - CEA"/>
            <person name="William W."/>
        </authorList>
    </citation>
    <scope>NUCLEOTIDE SEQUENCE [LARGE SCALE GENOMIC DNA]</scope>
</reference>
<keyword evidence="3 9" id="KW-0812">Transmembrane</keyword>
<feature type="transmembrane region" description="Helical" evidence="9">
    <location>
        <begin position="181"/>
        <end position="204"/>
    </location>
</feature>
<feature type="transmembrane region" description="Helical" evidence="9">
    <location>
        <begin position="37"/>
        <end position="60"/>
    </location>
</feature>
<keyword evidence="6 9" id="KW-0472">Membrane</keyword>
<feature type="transmembrane region" description="Helical" evidence="9">
    <location>
        <begin position="381"/>
        <end position="404"/>
    </location>
</feature>
<keyword evidence="7" id="KW-0675">Receptor</keyword>
<keyword evidence="4 9" id="KW-1133">Transmembrane helix</keyword>
<dbReference type="SUPFAM" id="SSF81321">
    <property type="entry name" value="Family A G protein-coupled receptor-like"/>
    <property type="match status" value="2"/>
</dbReference>
<keyword evidence="8" id="KW-0807">Transducer</keyword>
<dbReference type="InterPro" id="IPR017452">
    <property type="entry name" value="GPCR_Rhodpsn_7TM"/>
</dbReference>
<dbReference type="InterPro" id="IPR000276">
    <property type="entry name" value="GPCR_Rhodpsn"/>
</dbReference>
<comment type="subcellular location">
    <subcellularLocation>
        <location evidence="1">Cell membrane</location>
        <topology evidence="1">Multi-pass membrane protein</topology>
    </subcellularLocation>
</comment>
<comment type="caution">
    <text evidence="11">The sequence shown here is derived from an EMBL/GenBank/DDBJ whole genome shotgun (WGS) entry which is preliminary data.</text>
</comment>
<dbReference type="Pfam" id="PF00001">
    <property type="entry name" value="7tm_1"/>
    <property type="match status" value="3"/>
</dbReference>
<evidence type="ECO:0000259" key="10">
    <source>
        <dbReference type="PROSITE" id="PS50262"/>
    </source>
</evidence>
<evidence type="ECO:0000256" key="8">
    <source>
        <dbReference type="ARBA" id="ARBA00023224"/>
    </source>
</evidence>
<feature type="domain" description="G-protein coupled receptors family 1 profile" evidence="10">
    <location>
        <begin position="52"/>
        <end position="288"/>
    </location>
</feature>
<dbReference type="CDD" id="cd00637">
    <property type="entry name" value="7tm_classA_rhodopsin-like"/>
    <property type="match status" value="2"/>
</dbReference>
<dbReference type="InterPro" id="IPR050569">
    <property type="entry name" value="TAAR"/>
</dbReference>
<evidence type="ECO:0000256" key="6">
    <source>
        <dbReference type="ARBA" id="ARBA00023136"/>
    </source>
</evidence>
<evidence type="ECO:0000313" key="11">
    <source>
        <dbReference type="EMBL" id="CAH3038280.1"/>
    </source>
</evidence>
<keyword evidence="12" id="KW-1185">Reference proteome</keyword>
<sequence>MLNFTSREKEDSVKLSVCLLSSAEESEDVKCKFNSHIFIYVNAILSITALPGNFIILVALCKDSSLHPPSKLLLRWLSCTDLLVGMISQPIFIVYHKMIADKVGDVCEVTESLAYITSAVLCGQSINTLTLISTDRLFALLFRLRYRQIVTLKRVRSLIISSWIVNFTFALTYLWNKQFFFMGSCIWLWLFLSISSCCYLKIYFQIRRQQAQIQEHDSNSTASLNLARYKKTVLSALCIHLTLSVCYLPYTVTTTIISLEGISNCKAIIWNIAGVLVFLNSSLNPVLYFWTLREIRRTCICQTQLAQLFKVFSFTLVSNKVGYLLSSCSINVDRNEGTKLIFNPYFFVPVNFILSVSVLFGNILILVALQDVLTIHPPSKLLFRCLSSTDLCVGLISQPVFIVYLFTIANKKWNWFCGLSETLAYISSALLCGESITTLTAMSVDRLLALLLGLRYRTVVSFKRVLTFVITSWISNFALAMTYFF</sequence>
<dbReference type="EMBL" id="CALNXJ010000004">
    <property type="protein sequence ID" value="CAH3038280.1"/>
    <property type="molecule type" value="Genomic_DNA"/>
</dbReference>
<evidence type="ECO:0000256" key="4">
    <source>
        <dbReference type="ARBA" id="ARBA00022989"/>
    </source>
</evidence>
<dbReference type="PROSITE" id="PS50262">
    <property type="entry name" value="G_PROTEIN_RECEP_F1_2"/>
    <property type="match status" value="2"/>
</dbReference>
<evidence type="ECO:0000313" key="12">
    <source>
        <dbReference type="Proteomes" id="UP001159428"/>
    </source>
</evidence>
<gene>
    <name evidence="11" type="ORF">PMEA_00021601</name>
</gene>
<dbReference type="PANTHER" id="PTHR24249">
    <property type="entry name" value="HISTAMINE RECEPTOR-RELATED G-PROTEIN COUPLED RECEPTOR"/>
    <property type="match status" value="1"/>
</dbReference>